<dbReference type="EC" id="2.3.1.41" evidence="5"/>
<dbReference type="Pfam" id="PF08541">
    <property type="entry name" value="ACP_syn_III_C"/>
    <property type="match status" value="1"/>
</dbReference>
<feature type="domain" description="Beta-ketoacyl-[acyl-carrier-protein] synthase III N-terminal" evidence="4">
    <location>
        <begin position="118"/>
        <end position="187"/>
    </location>
</feature>
<dbReference type="AlphaFoldDB" id="D5UQ70"/>
<evidence type="ECO:0000256" key="1">
    <source>
        <dbReference type="ARBA" id="ARBA00022679"/>
    </source>
</evidence>
<dbReference type="Pfam" id="PF08545">
    <property type="entry name" value="ACP_syn_III"/>
    <property type="match status" value="1"/>
</dbReference>
<dbReference type="GO" id="GO:0006633">
    <property type="term" value="P:fatty acid biosynthetic process"/>
    <property type="evidence" value="ECO:0007669"/>
    <property type="project" value="InterPro"/>
</dbReference>
<dbReference type="KEGG" id="tpr:Tpau_2231"/>
<keyword evidence="2 5" id="KW-0012">Acyltransferase</keyword>
<dbReference type="PANTHER" id="PTHR34069:SF3">
    <property type="entry name" value="ACYL-COA:ACYL-COA ALKYLTRANSFERASE"/>
    <property type="match status" value="1"/>
</dbReference>
<dbReference type="Proteomes" id="UP000001213">
    <property type="component" value="Chromosome"/>
</dbReference>
<dbReference type="EMBL" id="CP001966">
    <property type="protein sequence ID" value="ADG78840.1"/>
    <property type="molecule type" value="Genomic_DNA"/>
</dbReference>
<accession>D5UQ70</accession>
<reference evidence="6" key="1">
    <citation type="submission" date="2010-03" db="EMBL/GenBank/DDBJ databases">
        <title>The complete chromosome of Tsukamurella paurometabola DSM 20162.</title>
        <authorList>
            <consortium name="US DOE Joint Genome Institute (JGI-PGF)"/>
            <person name="Lucas S."/>
            <person name="Copeland A."/>
            <person name="Lapidus A."/>
            <person name="Glavina del Rio T."/>
            <person name="Dalin E."/>
            <person name="Tice H."/>
            <person name="Bruce D."/>
            <person name="Goodwin L."/>
            <person name="Pitluck S."/>
            <person name="Kyrpides N."/>
            <person name="Mavromatis K."/>
            <person name="Ivanova N."/>
            <person name="Mikhailova N."/>
            <person name="Munk A.C."/>
            <person name="Brettin T."/>
            <person name="Detter J.C."/>
            <person name="Tapia R."/>
            <person name="Han C."/>
            <person name="Larimer F."/>
            <person name="Land M."/>
            <person name="Hauser L."/>
            <person name="Markowitz V."/>
            <person name="Cheng J.-F."/>
            <person name="Hugenholtz P."/>
            <person name="Woyke T."/>
            <person name="Wu D."/>
            <person name="Jando M."/>
            <person name="Brambilla E."/>
            <person name="Klenk H.-P."/>
            <person name="Eisen J.A."/>
        </authorList>
    </citation>
    <scope>NUCLEOTIDE SEQUENCE [LARGE SCALE GENOMIC DNA]</scope>
    <source>
        <strain evidence="6">ATCC 8368 / DSM 20162 / CCUG 35730 / CIP 100753 / JCM 10117 / KCTC 9821 / NBRC 16120 / NCIMB 702349 / NCTC 13040</strain>
    </source>
</reference>
<dbReference type="SUPFAM" id="SSF53901">
    <property type="entry name" value="Thiolase-like"/>
    <property type="match status" value="1"/>
</dbReference>
<evidence type="ECO:0000313" key="5">
    <source>
        <dbReference type="EMBL" id="ADG78840.1"/>
    </source>
</evidence>
<dbReference type="InterPro" id="IPR013747">
    <property type="entry name" value="ACP_syn_III_C"/>
</dbReference>
<evidence type="ECO:0000313" key="6">
    <source>
        <dbReference type="Proteomes" id="UP000001213"/>
    </source>
</evidence>
<evidence type="ECO:0000256" key="2">
    <source>
        <dbReference type="ARBA" id="ARBA00023315"/>
    </source>
</evidence>
<keyword evidence="6" id="KW-1185">Reference proteome</keyword>
<dbReference type="eggNOG" id="COG0332">
    <property type="taxonomic scope" value="Bacteria"/>
</dbReference>
<evidence type="ECO:0000259" key="3">
    <source>
        <dbReference type="Pfam" id="PF08541"/>
    </source>
</evidence>
<evidence type="ECO:0000259" key="4">
    <source>
        <dbReference type="Pfam" id="PF08545"/>
    </source>
</evidence>
<dbReference type="STRING" id="521096.Tpau_2231"/>
<organism evidence="5 6">
    <name type="scientific">Tsukamurella paurometabola (strain ATCC 8368 / DSM 20162 / CCUG 35730 / CIP 100753 / JCM 10117 / KCTC 9821 / NBRC 16120 / NCIMB 702349 / NCTC 13040)</name>
    <name type="common">Corynebacterium paurometabolum</name>
    <dbReference type="NCBI Taxonomy" id="521096"/>
    <lineage>
        <taxon>Bacteria</taxon>
        <taxon>Bacillati</taxon>
        <taxon>Actinomycetota</taxon>
        <taxon>Actinomycetes</taxon>
        <taxon>Mycobacteriales</taxon>
        <taxon>Tsukamurellaceae</taxon>
        <taxon>Tsukamurella</taxon>
    </lineage>
</organism>
<name>D5UQ70_TSUPD</name>
<dbReference type="PANTHER" id="PTHR34069">
    <property type="entry name" value="3-OXOACYL-[ACYL-CARRIER-PROTEIN] SYNTHASE 3"/>
    <property type="match status" value="1"/>
</dbReference>
<keyword evidence="1 5" id="KW-0808">Transferase</keyword>
<dbReference type="RefSeq" id="WP_013126862.1">
    <property type="nucleotide sequence ID" value="NC_014158.1"/>
</dbReference>
<gene>
    <name evidence="5" type="ordered locus">Tpau_2231</name>
</gene>
<reference evidence="5 6" key="2">
    <citation type="journal article" date="2011" name="Stand. Genomic Sci.">
        <title>Complete genome sequence of Tsukamurella paurometabola type strain (no. 33).</title>
        <authorList>
            <person name="Munk A.C."/>
            <person name="Lapidus A."/>
            <person name="Lucas S."/>
            <person name="Nolan M."/>
            <person name="Tice H."/>
            <person name="Cheng J.F."/>
            <person name="Del Rio T.G."/>
            <person name="Goodwin L."/>
            <person name="Pitluck S."/>
            <person name="Liolios K."/>
            <person name="Huntemann M."/>
            <person name="Ivanova N."/>
            <person name="Mavromatis K."/>
            <person name="Mikhailova N."/>
            <person name="Pati A."/>
            <person name="Chen A."/>
            <person name="Palaniappan K."/>
            <person name="Tapia R."/>
            <person name="Han C."/>
            <person name="Land M."/>
            <person name="Hauser L."/>
            <person name="Chang Y.J."/>
            <person name="Jeffries C.D."/>
            <person name="Brettin T."/>
            <person name="Yasawong M."/>
            <person name="Brambilla E.M."/>
            <person name="Rohde M."/>
            <person name="Sikorski J."/>
            <person name="Goker M."/>
            <person name="Detter J.C."/>
            <person name="Woyke T."/>
            <person name="Bristow J."/>
            <person name="Eisen J.A."/>
            <person name="Markowitz V."/>
            <person name="Hugenholtz P."/>
            <person name="Kyrpides N.C."/>
            <person name="Klenk H.P."/>
        </authorList>
    </citation>
    <scope>NUCLEOTIDE SEQUENCE [LARGE SCALE GENOMIC DNA]</scope>
    <source>
        <strain evidence="6">ATCC 8368 / DSM 20162 / CCUG 35730 / CIP 100753 / JCM 10117 / KCTC 9821 / NBRC 16120 / NCIMB 702349 / NCTC 13040</strain>
    </source>
</reference>
<dbReference type="GO" id="GO:0004315">
    <property type="term" value="F:3-oxoacyl-[acyl-carrier-protein] synthase activity"/>
    <property type="evidence" value="ECO:0007669"/>
    <property type="project" value="UniProtKB-EC"/>
</dbReference>
<dbReference type="InterPro" id="IPR013751">
    <property type="entry name" value="ACP_syn_III_N"/>
</dbReference>
<dbReference type="GO" id="GO:0044550">
    <property type="term" value="P:secondary metabolite biosynthetic process"/>
    <property type="evidence" value="ECO:0007669"/>
    <property type="project" value="TreeGrafter"/>
</dbReference>
<dbReference type="InterPro" id="IPR016039">
    <property type="entry name" value="Thiolase-like"/>
</dbReference>
<dbReference type="Gene3D" id="3.40.47.10">
    <property type="match status" value="1"/>
</dbReference>
<dbReference type="HOGENOM" id="CLU_039592_4_1_11"/>
<dbReference type="CDD" id="cd00830">
    <property type="entry name" value="KAS_III"/>
    <property type="match status" value="1"/>
</dbReference>
<feature type="domain" description="Beta-ketoacyl-[acyl-carrier-protein] synthase III C-terminal" evidence="3">
    <location>
        <begin position="241"/>
        <end position="327"/>
    </location>
</feature>
<protein>
    <submittedName>
        <fullName evidence="5">Beta-ketoacyl-acyl-carrier-protein synthase I</fullName>
        <ecNumber evidence="5">2.3.1.41</ecNumber>
    </submittedName>
</protein>
<proteinExistence type="predicted"/>
<sequence length="328" mass="34859">MRSASIGSGFGILGMGGYLPSEVVDNEEIARGANTTVEWIEERTGVHSRRRARSGERVADMAAAACRAAMADTVGRTGGRAHPELLVTACSNPDRRLPAHAFDVHSRLELGHIPALNLDAACAGFAQGMVTAHAYYRAGMASEALIVGSHRVEGSVDMTDRRVAPLFGDGAGAFVMGPVPEGYGILGELLLTESTYVEALHAPYPGTVPLGEDLMDMDGHTLTQVFATFLPQMMNKVLGELSMTLQDVEHFILHQANVRMLASMGDALGVDPRRISTVGRRIGNTTSASLPLTSVKAEEEIGFQRGDLILFATGGAGVNGAVIVLRWY</sequence>